<evidence type="ECO:0000313" key="5">
    <source>
        <dbReference type="EMBL" id="RUS28467.1"/>
    </source>
</evidence>
<dbReference type="InterPro" id="IPR035979">
    <property type="entry name" value="RBD_domain_sf"/>
</dbReference>
<dbReference type="Gene3D" id="3.30.70.330">
    <property type="match status" value="1"/>
</dbReference>
<feature type="compositionally biased region" description="Basic and acidic residues" evidence="3">
    <location>
        <begin position="238"/>
        <end position="248"/>
    </location>
</feature>
<dbReference type="GO" id="GO:0005686">
    <property type="term" value="C:U2 snRNP"/>
    <property type="evidence" value="ECO:0007669"/>
    <property type="project" value="TreeGrafter"/>
</dbReference>
<evidence type="ECO:0000256" key="1">
    <source>
        <dbReference type="ARBA" id="ARBA00022884"/>
    </source>
</evidence>
<organism evidence="5 6">
    <name type="scientific">Jimgerdemannia flammicorona</name>
    <dbReference type="NCBI Taxonomy" id="994334"/>
    <lineage>
        <taxon>Eukaryota</taxon>
        <taxon>Fungi</taxon>
        <taxon>Fungi incertae sedis</taxon>
        <taxon>Mucoromycota</taxon>
        <taxon>Mucoromycotina</taxon>
        <taxon>Endogonomycetes</taxon>
        <taxon>Endogonales</taxon>
        <taxon>Endogonaceae</taxon>
        <taxon>Jimgerdemannia</taxon>
    </lineage>
</organism>
<dbReference type="GO" id="GO:0003723">
    <property type="term" value="F:RNA binding"/>
    <property type="evidence" value="ECO:0007669"/>
    <property type="project" value="UniProtKB-UniRule"/>
</dbReference>
<feature type="compositionally biased region" description="Basic and acidic residues" evidence="3">
    <location>
        <begin position="341"/>
        <end position="455"/>
    </location>
</feature>
<dbReference type="CDD" id="cd12411">
    <property type="entry name" value="RRM_ist3_like"/>
    <property type="match status" value="1"/>
</dbReference>
<dbReference type="Proteomes" id="UP000274822">
    <property type="component" value="Unassembled WGS sequence"/>
</dbReference>
<keyword evidence="6" id="KW-1185">Reference proteome</keyword>
<dbReference type="Pfam" id="PF00076">
    <property type="entry name" value="RRM_1"/>
    <property type="match status" value="1"/>
</dbReference>
<dbReference type="InterPro" id="IPR000504">
    <property type="entry name" value="RRM_dom"/>
</dbReference>
<dbReference type="InterPro" id="IPR012677">
    <property type="entry name" value="Nucleotide-bd_a/b_plait_sf"/>
</dbReference>
<protein>
    <recommendedName>
        <fullName evidence="4">RRM domain-containing protein</fullName>
    </recommendedName>
</protein>
<dbReference type="GO" id="GO:0000398">
    <property type="term" value="P:mRNA splicing, via spliceosome"/>
    <property type="evidence" value="ECO:0007669"/>
    <property type="project" value="InterPro"/>
</dbReference>
<evidence type="ECO:0000313" key="6">
    <source>
        <dbReference type="Proteomes" id="UP000274822"/>
    </source>
</evidence>
<dbReference type="InterPro" id="IPR051847">
    <property type="entry name" value="RNA_proc/Spliceosome_comp"/>
</dbReference>
<dbReference type="PANTHER" id="PTHR45880">
    <property type="entry name" value="RNA-BINDING MOTIF PROTEIN, X-LINKED 2"/>
    <property type="match status" value="1"/>
</dbReference>
<sequence>MAEDMTNEKKIRRAYISARMNSSRLSTSILLDEHRADQLVDVGAFSKETELLQVEIESEAMKAGHVHGTVYAKRTFWTSSFSCSCESKRCRDSTAFVRSFWMACVVKEINRINQREAVRDLSAEASWHAQYKDSAYIFIGGLSYDLTEGDIICAFSQYVRSSFLFPTLACISTLACPIFNHFYRYGEVVDINYVRDKKTGKPKGFAFLQYEDQKSTILAVDNLNGTKIDGRTLRVDHVENYKQPKNEDGTEPDAPSMNAIPQIVQDDSDTGSASDDLAGQIDPEDPMAEYILKKLRKERKRAKKGEKKKKHKHRDENDEDDGEKRAKKKRKHRDENDECDGEKRTKRAESEGRKGEDDDEKRAKKSTENEGRKGEDDDEKRAKKSTESEGRRGEDDEKRAKKSAESEGRRGEDNGEKRAKSAENEGRRGEAREGEGDTVRAGTPRRERGRDDGRQRPRSRSRSRSRDWERERGSRARGDIREDRGRGRDERRWSRSRDRERSPKPGSSRRRSRERGDANN</sequence>
<dbReference type="PANTHER" id="PTHR45880:SF1">
    <property type="entry name" value="RNA-BINDING MOTIF PROTEIN, X-LINKED 2"/>
    <property type="match status" value="1"/>
</dbReference>
<dbReference type="SUPFAM" id="SSF54928">
    <property type="entry name" value="RNA-binding domain, RBD"/>
    <property type="match status" value="1"/>
</dbReference>
<feature type="compositionally biased region" description="Basic residues" evidence="3">
    <location>
        <begin position="299"/>
        <end position="313"/>
    </location>
</feature>
<feature type="compositionally biased region" description="Basic and acidic residues" evidence="3">
    <location>
        <begin position="464"/>
        <end position="503"/>
    </location>
</feature>
<dbReference type="PROSITE" id="PS50102">
    <property type="entry name" value="RRM"/>
    <property type="match status" value="1"/>
</dbReference>
<feature type="domain" description="RRM" evidence="4">
    <location>
        <begin position="135"/>
        <end position="240"/>
    </location>
</feature>
<keyword evidence="1 2" id="KW-0694">RNA-binding</keyword>
<dbReference type="AlphaFoldDB" id="A0A433QF94"/>
<proteinExistence type="predicted"/>
<reference evidence="5 6" key="1">
    <citation type="journal article" date="2018" name="New Phytol.">
        <title>Phylogenomics of Endogonaceae and evolution of mycorrhizas within Mucoromycota.</title>
        <authorList>
            <person name="Chang Y."/>
            <person name="Desiro A."/>
            <person name="Na H."/>
            <person name="Sandor L."/>
            <person name="Lipzen A."/>
            <person name="Clum A."/>
            <person name="Barry K."/>
            <person name="Grigoriev I.V."/>
            <person name="Martin F.M."/>
            <person name="Stajich J.E."/>
            <person name="Smith M.E."/>
            <person name="Bonito G."/>
            <person name="Spatafora J.W."/>
        </authorList>
    </citation>
    <scope>NUCLEOTIDE SEQUENCE [LARGE SCALE GENOMIC DNA]</scope>
    <source>
        <strain evidence="5 6">AD002</strain>
    </source>
</reference>
<dbReference type="SMART" id="SM00360">
    <property type="entry name" value="RRM"/>
    <property type="match status" value="1"/>
</dbReference>
<feature type="region of interest" description="Disordered" evidence="3">
    <location>
        <begin position="238"/>
        <end position="287"/>
    </location>
</feature>
<accession>A0A433QF94</accession>
<gene>
    <name evidence="5" type="ORF">BC938DRAFT_481843</name>
</gene>
<evidence type="ECO:0000256" key="2">
    <source>
        <dbReference type="PROSITE-ProRule" id="PRU00176"/>
    </source>
</evidence>
<name>A0A433QF94_9FUNG</name>
<feature type="region of interest" description="Disordered" evidence="3">
    <location>
        <begin position="299"/>
        <end position="520"/>
    </location>
</feature>
<evidence type="ECO:0000259" key="4">
    <source>
        <dbReference type="PROSITE" id="PS50102"/>
    </source>
</evidence>
<comment type="caution">
    <text evidence="5">The sequence shown here is derived from an EMBL/GenBank/DDBJ whole genome shotgun (WGS) entry which is preliminary data.</text>
</comment>
<dbReference type="GO" id="GO:0071013">
    <property type="term" value="C:catalytic step 2 spliceosome"/>
    <property type="evidence" value="ECO:0007669"/>
    <property type="project" value="TreeGrafter"/>
</dbReference>
<dbReference type="InterPro" id="IPR045844">
    <property type="entry name" value="RRM_Ist3-like"/>
</dbReference>
<evidence type="ECO:0000256" key="3">
    <source>
        <dbReference type="SAM" id="MobiDB-lite"/>
    </source>
</evidence>
<dbReference type="EMBL" id="RBNJ01006573">
    <property type="protein sequence ID" value="RUS28467.1"/>
    <property type="molecule type" value="Genomic_DNA"/>
</dbReference>
<dbReference type="GO" id="GO:0071011">
    <property type="term" value="C:precatalytic spliceosome"/>
    <property type="evidence" value="ECO:0007669"/>
    <property type="project" value="TreeGrafter"/>
</dbReference>